<accession>A0ABQ8T673</accession>
<reference evidence="2 3" key="1">
    <citation type="journal article" date="2022" name="Allergy">
        <title>Genome assembly and annotation of Periplaneta americana reveal a comprehensive cockroach allergen profile.</title>
        <authorList>
            <person name="Wang L."/>
            <person name="Xiong Q."/>
            <person name="Saelim N."/>
            <person name="Wang L."/>
            <person name="Nong W."/>
            <person name="Wan A.T."/>
            <person name="Shi M."/>
            <person name="Liu X."/>
            <person name="Cao Q."/>
            <person name="Hui J.H.L."/>
            <person name="Sookrung N."/>
            <person name="Leung T.F."/>
            <person name="Tungtrongchitr A."/>
            <person name="Tsui S.K.W."/>
        </authorList>
    </citation>
    <scope>NUCLEOTIDE SEQUENCE [LARGE SCALE GENOMIC DNA]</scope>
    <source>
        <strain evidence="2">PWHHKU_190912</strain>
    </source>
</reference>
<feature type="region of interest" description="Disordered" evidence="1">
    <location>
        <begin position="1"/>
        <end position="35"/>
    </location>
</feature>
<protein>
    <submittedName>
        <fullName evidence="2">Uncharacterized protein</fullName>
    </submittedName>
</protein>
<gene>
    <name evidence="2" type="ORF">ANN_11447</name>
</gene>
<keyword evidence="3" id="KW-1185">Reference proteome</keyword>
<evidence type="ECO:0000313" key="3">
    <source>
        <dbReference type="Proteomes" id="UP001148838"/>
    </source>
</evidence>
<organism evidence="2 3">
    <name type="scientific">Periplaneta americana</name>
    <name type="common">American cockroach</name>
    <name type="synonym">Blatta americana</name>
    <dbReference type="NCBI Taxonomy" id="6978"/>
    <lineage>
        <taxon>Eukaryota</taxon>
        <taxon>Metazoa</taxon>
        <taxon>Ecdysozoa</taxon>
        <taxon>Arthropoda</taxon>
        <taxon>Hexapoda</taxon>
        <taxon>Insecta</taxon>
        <taxon>Pterygota</taxon>
        <taxon>Neoptera</taxon>
        <taxon>Polyneoptera</taxon>
        <taxon>Dictyoptera</taxon>
        <taxon>Blattodea</taxon>
        <taxon>Blattoidea</taxon>
        <taxon>Blattidae</taxon>
        <taxon>Blattinae</taxon>
        <taxon>Periplaneta</taxon>
    </lineage>
</organism>
<dbReference type="EMBL" id="JAJSOF020000015">
    <property type="protein sequence ID" value="KAJ4441591.1"/>
    <property type="molecule type" value="Genomic_DNA"/>
</dbReference>
<proteinExistence type="predicted"/>
<sequence length="219" mass="24646">MDRAAIPAPLTDLRPVLHSPRPRGPSGEWAVDEAPPWATSSIPSKVYNNSRPQNQDLTATMHQDLEAAINHIKSGLPKNAAAKKHNVPRAAIQFHLKQNFVKSRPDPNTILTDEEEITLKKWIIDSCRKGFPRRKADVIASVKEFLHNRPNQFIDNTPASGLVVPPMVVFLYKRIPAEIGHSVPDSWGIGHSDRGWMKTEVFYEYVGNVFVSFLKEKNI</sequence>
<evidence type="ECO:0000256" key="1">
    <source>
        <dbReference type="SAM" id="MobiDB-lite"/>
    </source>
</evidence>
<comment type="caution">
    <text evidence="2">The sequence shown here is derived from an EMBL/GenBank/DDBJ whole genome shotgun (WGS) entry which is preliminary data.</text>
</comment>
<evidence type="ECO:0000313" key="2">
    <source>
        <dbReference type="EMBL" id="KAJ4441591.1"/>
    </source>
</evidence>
<name>A0ABQ8T673_PERAM</name>
<dbReference type="Proteomes" id="UP001148838">
    <property type="component" value="Unassembled WGS sequence"/>
</dbReference>